<dbReference type="PRINTS" id="PR00039">
    <property type="entry name" value="HTHLYSR"/>
</dbReference>
<dbReference type="PANTHER" id="PTHR30419">
    <property type="entry name" value="HTH-TYPE TRANSCRIPTIONAL REGULATOR YBHD"/>
    <property type="match status" value="1"/>
</dbReference>
<proteinExistence type="inferred from homology"/>
<comment type="caution">
    <text evidence="6">The sequence shown here is derived from an EMBL/GenBank/DDBJ whole genome shotgun (WGS) entry which is preliminary data.</text>
</comment>
<dbReference type="SUPFAM" id="SSF46785">
    <property type="entry name" value="Winged helix' DNA-binding domain"/>
    <property type="match status" value="1"/>
</dbReference>
<dbReference type="RefSeq" id="WP_118174735.1">
    <property type="nucleotide sequence ID" value="NZ_JAQEAO010000010.1"/>
</dbReference>
<dbReference type="FunFam" id="1.10.10.10:FF:000001">
    <property type="entry name" value="LysR family transcriptional regulator"/>
    <property type="match status" value="1"/>
</dbReference>
<evidence type="ECO:0000259" key="5">
    <source>
        <dbReference type="PROSITE" id="PS50931"/>
    </source>
</evidence>
<keyword evidence="4" id="KW-0804">Transcription</keyword>
<name>A0A414P079_9FIRM</name>
<dbReference type="GO" id="GO:0003677">
    <property type="term" value="F:DNA binding"/>
    <property type="evidence" value="ECO:0007669"/>
    <property type="project" value="UniProtKB-KW"/>
</dbReference>
<evidence type="ECO:0000313" key="6">
    <source>
        <dbReference type="EMBL" id="RHF53590.1"/>
    </source>
</evidence>
<evidence type="ECO:0000256" key="3">
    <source>
        <dbReference type="ARBA" id="ARBA00023125"/>
    </source>
</evidence>
<dbReference type="InterPro" id="IPR005119">
    <property type="entry name" value="LysR_subst-bd"/>
</dbReference>
<dbReference type="InterPro" id="IPR036388">
    <property type="entry name" value="WH-like_DNA-bd_sf"/>
</dbReference>
<dbReference type="Proteomes" id="UP000283442">
    <property type="component" value="Unassembled WGS sequence"/>
</dbReference>
<gene>
    <name evidence="6" type="ORF">DW674_01680</name>
</gene>
<dbReference type="AlphaFoldDB" id="A0A414P079"/>
<dbReference type="CDD" id="cd05466">
    <property type="entry name" value="PBP2_LTTR_substrate"/>
    <property type="match status" value="1"/>
</dbReference>
<dbReference type="SUPFAM" id="SSF53850">
    <property type="entry name" value="Periplasmic binding protein-like II"/>
    <property type="match status" value="1"/>
</dbReference>
<organism evidence="6 7">
    <name type="scientific">Mitsuokella multacida</name>
    <dbReference type="NCBI Taxonomy" id="52226"/>
    <lineage>
        <taxon>Bacteria</taxon>
        <taxon>Bacillati</taxon>
        <taxon>Bacillota</taxon>
        <taxon>Negativicutes</taxon>
        <taxon>Selenomonadales</taxon>
        <taxon>Selenomonadaceae</taxon>
        <taxon>Mitsuokella</taxon>
    </lineage>
</organism>
<evidence type="ECO:0000313" key="7">
    <source>
        <dbReference type="Proteomes" id="UP000283442"/>
    </source>
</evidence>
<evidence type="ECO:0000256" key="4">
    <source>
        <dbReference type="ARBA" id="ARBA00023163"/>
    </source>
</evidence>
<dbReference type="Pfam" id="PF03466">
    <property type="entry name" value="LysR_substrate"/>
    <property type="match status" value="1"/>
</dbReference>
<dbReference type="Gene3D" id="1.10.10.10">
    <property type="entry name" value="Winged helix-like DNA-binding domain superfamily/Winged helix DNA-binding domain"/>
    <property type="match status" value="1"/>
</dbReference>
<dbReference type="InterPro" id="IPR000847">
    <property type="entry name" value="LysR_HTH_N"/>
</dbReference>
<dbReference type="Gene3D" id="3.40.190.290">
    <property type="match status" value="1"/>
</dbReference>
<dbReference type="InterPro" id="IPR036390">
    <property type="entry name" value="WH_DNA-bd_sf"/>
</dbReference>
<dbReference type="OrthoDB" id="9803714at2"/>
<comment type="similarity">
    <text evidence="1">Belongs to the LysR transcriptional regulatory family.</text>
</comment>
<protein>
    <submittedName>
        <fullName evidence="6">LysR family transcriptional regulator</fullName>
    </submittedName>
</protein>
<dbReference type="GO" id="GO:0003700">
    <property type="term" value="F:DNA-binding transcription factor activity"/>
    <property type="evidence" value="ECO:0007669"/>
    <property type="project" value="InterPro"/>
</dbReference>
<dbReference type="PROSITE" id="PS50931">
    <property type="entry name" value="HTH_LYSR"/>
    <property type="match status" value="1"/>
</dbReference>
<keyword evidence="3" id="KW-0238">DNA-binding</keyword>
<dbReference type="GO" id="GO:0005829">
    <property type="term" value="C:cytosol"/>
    <property type="evidence" value="ECO:0007669"/>
    <property type="project" value="TreeGrafter"/>
</dbReference>
<dbReference type="InterPro" id="IPR050950">
    <property type="entry name" value="HTH-type_LysR_regulators"/>
</dbReference>
<accession>A0A414P079</accession>
<dbReference type="EMBL" id="QRHE01000001">
    <property type="protein sequence ID" value="RHF53590.1"/>
    <property type="molecule type" value="Genomic_DNA"/>
</dbReference>
<keyword evidence="2" id="KW-0805">Transcription regulation</keyword>
<dbReference type="Pfam" id="PF00126">
    <property type="entry name" value="HTH_1"/>
    <property type="match status" value="1"/>
</dbReference>
<dbReference type="PANTHER" id="PTHR30419:SF8">
    <property type="entry name" value="NITROGEN ASSIMILATION TRANSCRIPTIONAL ACTIVATOR-RELATED"/>
    <property type="match status" value="1"/>
</dbReference>
<reference evidence="6 7" key="1">
    <citation type="submission" date="2018-08" db="EMBL/GenBank/DDBJ databases">
        <title>A genome reference for cultivated species of the human gut microbiota.</title>
        <authorList>
            <person name="Zou Y."/>
            <person name="Xue W."/>
            <person name="Luo G."/>
        </authorList>
    </citation>
    <scope>NUCLEOTIDE SEQUENCE [LARGE SCALE GENOMIC DNA]</scope>
    <source>
        <strain evidence="6 7">AM25-21AC</strain>
    </source>
</reference>
<evidence type="ECO:0000256" key="2">
    <source>
        <dbReference type="ARBA" id="ARBA00023015"/>
    </source>
</evidence>
<feature type="domain" description="HTH lysR-type" evidence="5">
    <location>
        <begin position="1"/>
        <end position="58"/>
    </location>
</feature>
<evidence type="ECO:0000256" key="1">
    <source>
        <dbReference type="ARBA" id="ARBA00009437"/>
    </source>
</evidence>
<sequence>MDIKVLRNFLKIAEYENITRAAAELHIAQPHLTRQLHALEQELGVTLFVREKKRLHITDEGRFLRQQALHITDLADKTATQLLDMKSGLSGTLYFGAIETVGMIYLPTWIEGFRAQYPDVKYNMWSGNSTDVMERLAKHLVDIALIREPYDVNLYEAIHLLDEQWMVLMHPSHRLAVQAKHFVTWEELSQEELMVPTQRIEEISGWFAEKELPCRITCAFSPLANAVAMVEHNLGVAILPDSACHALHGRNLKAIPIEDSPTSGVAVLWHRQTELTGVTKRFIEYLKAVSRR</sequence>